<organism evidence="1 2">
    <name type="scientific">Streptomyces taklimakanensis</name>
    <dbReference type="NCBI Taxonomy" id="2569853"/>
    <lineage>
        <taxon>Bacteria</taxon>
        <taxon>Bacillati</taxon>
        <taxon>Actinomycetota</taxon>
        <taxon>Actinomycetes</taxon>
        <taxon>Kitasatosporales</taxon>
        <taxon>Streptomycetaceae</taxon>
        <taxon>Streptomyces</taxon>
    </lineage>
</organism>
<accession>A0A6G2BJY8</accession>
<gene>
    <name evidence="1" type="ORF">F0L17_25375</name>
</gene>
<name>A0A6G2BJY8_9ACTN</name>
<dbReference type="EMBL" id="WIXO01000001">
    <property type="protein sequence ID" value="MTE22373.1"/>
    <property type="molecule type" value="Genomic_DNA"/>
</dbReference>
<dbReference type="AlphaFoldDB" id="A0A6G2BJY8"/>
<protein>
    <submittedName>
        <fullName evidence="1">Uncharacterized protein</fullName>
    </submittedName>
</protein>
<reference evidence="1 2" key="1">
    <citation type="submission" date="2019-11" db="EMBL/GenBank/DDBJ databases">
        <authorList>
            <person name="Yuan L."/>
        </authorList>
    </citation>
    <scope>NUCLEOTIDE SEQUENCE [LARGE SCALE GENOMIC DNA]</scope>
    <source>
        <strain evidence="1 2">TRM43335</strain>
    </source>
</reference>
<sequence>MQADGRLPSLDVLILAAEKDLPGLGACVEGLLAHCRNPIATLRIVSRSRPTVPDTVPGTRIAWTDELRCVPGVRDIHGFLRASGRDPSNASWYFQQLVKLRCFDLLPADAPEHVLVVDADFVLLRDTVFVDALRRSLVPYGYPLSWRLGTREHRLPNRHTALEAASRLVPGWQPVDAYSGMQHHMVFDRTILDDLAERARHAHGTSLWQAFLATSDAGKWTGASEYVLYRHFAERFFPDRIRPRHLRAVDVIQADTRDGLRLSEVVHAARHSDLDAVGCHRFLHYAERLATMDYVPDRLRRALLQRPGPLQLRLDRGLLMITPASRPLVLES</sequence>
<dbReference type="Proteomes" id="UP000473014">
    <property type="component" value="Unassembled WGS sequence"/>
</dbReference>
<dbReference type="RefSeq" id="WP_155072861.1">
    <property type="nucleotide sequence ID" value="NZ_WIXO01000001.1"/>
</dbReference>
<comment type="caution">
    <text evidence="1">The sequence shown here is derived from an EMBL/GenBank/DDBJ whole genome shotgun (WGS) entry which is preliminary data.</text>
</comment>
<evidence type="ECO:0000313" key="1">
    <source>
        <dbReference type="EMBL" id="MTE22373.1"/>
    </source>
</evidence>
<dbReference type="InterPro" id="IPR045499">
    <property type="entry name" value="DUF6492"/>
</dbReference>
<dbReference type="OrthoDB" id="4513778at2"/>
<dbReference type="Pfam" id="PF20102">
    <property type="entry name" value="DUF6492"/>
    <property type="match status" value="1"/>
</dbReference>
<keyword evidence="2" id="KW-1185">Reference proteome</keyword>
<evidence type="ECO:0000313" key="2">
    <source>
        <dbReference type="Proteomes" id="UP000473014"/>
    </source>
</evidence>
<proteinExistence type="predicted"/>